<dbReference type="EMBL" id="JBBXMP010000125">
    <property type="protein sequence ID" value="KAL0061710.1"/>
    <property type="molecule type" value="Genomic_DNA"/>
</dbReference>
<keyword evidence="3" id="KW-1185">Reference proteome</keyword>
<gene>
    <name evidence="2" type="ORF">AAF712_011427</name>
</gene>
<reference evidence="2 3" key="1">
    <citation type="submission" date="2024-05" db="EMBL/GenBank/DDBJ databases">
        <title>A draft genome resource for the thread blight pathogen Marasmius tenuissimus strain MS-2.</title>
        <authorList>
            <person name="Yulfo-Soto G.E."/>
            <person name="Baruah I.K."/>
            <person name="Amoako-Attah I."/>
            <person name="Bukari Y."/>
            <person name="Meinhardt L.W."/>
            <person name="Bailey B.A."/>
            <person name="Cohen S.P."/>
        </authorList>
    </citation>
    <scope>NUCLEOTIDE SEQUENCE [LARGE SCALE GENOMIC DNA]</scope>
    <source>
        <strain evidence="2 3">MS-2</strain>
    </source>
</reference>
<proteinExistence type="predicted"/>
<dbReference type="Proteomes" id="UP001437256">
    <property type="component" value="Unassembled WGS sequence"/>
</dbReference>
<name>A0ABR2ZJ90_9AGAR</name>
<comment type="caution">
    <text evidence="2">The sequence shown here is derived from an EMBL/GenBank/DDBJ whole genome shotgun (WGS) entry which is preliminary data.</text>
</comment>
<feature type="non-terminal residue" evidence="2">
    <location>
        <position position="219"/>
    </location>
</feature>
<evidence type="ECO:0000256" key="1">
    <source>
        <dbReference type="SAM" id="MobiDB-lite"/>
    </source>
</evidence>
<evidence type="ECO:0000313" key="3">
    <source>
        <dbReference type="Proteomes" id="UP001437256"/>
    </source>
</evidence>
<organism evidence="2 3">
    <name type="scientific">Marasmius tenuissimus</name>
    <dbReference type="NCBI Taxonomy" id="585030"/>
    <lineage>
        <taxon>Eukaryota</taxon>
        <taxon>Fungi</taxon>
        <taxon>Dikarya</taxon>
        <taxon>Basidiomycota</taxon>
        <taxon>Agaricomycotina</taxon>
        <taxon>Agaricomycetes</taxon>
        <taxon>Agaricomycetidae</taxon>
        <taxon>Agaricales</taxon>
        <taxon>Marasmiineae</taxon>
        <taxon>Marasmiaceae</taxon>
        <taxon>Marasmius</taxon>
    </lineage>
</organism>
<feature type="region of interest" description="Disordered" evidence="1">
    <location>
        <begin position="94"/>
        <end position="131"/>
    </location>
</feature>
<feature type="region of interest" description="Disordered" evidence="1">
    <location>
        <begin position="186"/>
        <end position="219"/>
    </location>
</feature>
<evidence type="ECO:0000313" key="2">
    <source>
        <dbReference type="EMBL" id="KAL0061710.1"/>
    </source>
</evidence>
<sequence>MLGAAPNKWGFLVDELGGVANEKRIGEMTQYLYRLCDQLNSHNQAPLLAGKMNDTALKYVSHSMCKKFTEFGLCEKQWKFKAFLKEKYPDFKRCRLNGSGETQNKHKNPSSSTTSRKPKRTKTDASTSNLDAISEAMPALPRATSVSPSAIINVDADSNANDVIPQPLTQAEAGTTQDVVPLAAVPDIPATAPKRRGNPLTGLRVPKTAASTPVPPPAE</sequence>
<protein>
    <submittedName>
        <fullName evidence="2">Uncharacterized protein</fullName>
    </submittedName>
</protein>
<accession>A0ABR2ZJ90</accession>